<evidence type="ECO:0000259" key="10">
    <source>
        <dbReference type="PROSITE" id="PS51462"/>
    </source>
</evidence>
<comment type="similarity">
    <text evidence="3">Belongs to the Nudix hydrolase family. NudC subfamily.</text>
</comment>
<evidence type="ECO:0000256" key="1">
    <source>
        <dbReference type="ARBA" id="ARBA00001946"/>
    </source>
</evidence>
<comment type="caution">
    <text evidence="11">The sequence shown here is derived from an EMBL/GenBank/DDBJ whole genome shotgun (WGS) entry which is preliminary data.</text>
</comment>
<dbReference type="GO" id="GO:0035529">
    <property type="term" value="F:NADH pyrophosphatase activity"/>
    <property type="evidence" value="ECO:0007669"/>
    <property type="project" value="TreeGrafter"/>
</dbReference>
<dbReference type="OrthoDB" id="9800077at2"/>
<dbReference type="Pfam" id="PF00293">
    <property type="entry name" value="NUDIX"/>
    <property type="match status" value="1"/>
</dbReference>
<comment type="cofactor">
    <cofactor evidence="2">
        <name>Zn(2+)</name>
        <dbReference type="ChEBI" id="CHEBI:29105"/>
    </cofactor>
</comment>
<dbReference type="AlphaFoldDB" id="A0A1V4SU33"/>
<protein>
    <recommendedName>
        <fullName evidence="4">NAD(+) diphosphatase</fullName>
        <ecNumber evidence="4">3.6.1.22</ecNumber>
    </recommendedName>
</protein>
<dbReference type="CDD" id="cd03429">
    <property type="entry name" value="NUDIX_NADH_pyrophosphatase_Nudt13"/>
    <property type="match status" value="1"/>
</dbReference>
<evidence type="ECO:0000313" key="11">
    <source>
        <dbReference type="EMBL" id="OPX47396.1"/>
    </source>
</evidence>
<evidence type="ECO:0000256" key="2">
    <source>
        <dbReference type="ARBA" id="ARBA00001947"/>
    </source>
</evidence>
<sequence>MKFKYCPLCGEELEQKYSYDEGGVPYCKKDDKMFFDTPRPCIVVGVIKNDEILLLKQSYIFKDSKVLISGYVGQNESAEETVYREVLEETGIKVKNISYIGSDYVKDKDLLMLTFIAIYKEGEIIKSDEVEHVEWCKIDCALSQMKEDLVGTKAVAKIIEILKNDIN</sequence>
<evidence type="ECO:0000313" key="12">
    <source>
        <dbReference type="Proteomes" id="UP000191448"/>
    </source>
</evidence>
<keyword evidence="5" id="KW-0479">Metal-binding</keyword>
<dbReference type="InterPro" id="IPR049734">
    <property type="entry name" value="NudC-like_C"/>
</dbReference>
<dbReference type="EMBL" id="LTAY01000048">
    <property type="protein sequence ID" value="OPX47396.1"/>
    <property type="molecule type" value="Genomic_DNA"/>
</dbReference>
<comment type="catalytic activity">
    <reaction evidence="9">
        <text>a 5'-end NAD(+)-phospho-ribonucleoside in mRNA + H2O = a 5'-end phospho-adenosine-phospho-ribonucleoside in mRNA + beta-nicotinamide D-ribonucleotide + 2 H(+)</text>
        <dbReference type="Rhea" id="RHEA:60876"/>
        <dbReference type="Rhea" id="RHEA-COMP:15698"/>
        <dbReference type="Rhea" id="RHEA-COMP:15719"/>
        <dbReference type="ChEBI" id="CHEBI:14649"/>
        <dbReference type="ChEBI" id="CHEBI:15377"/>
        <dbReference type="ChEBI" id="CHEBI:15378"/>
        <dbReference type="ChEBI" id="CHEBI:144029"/>
        <dbReference type="ChEBI" id="CHEBI:144051"/>
    </reaction>
    <physiologicalReaction direction="left-to-right" evidence="9">
        <dbReference type="Rhea" id="RHEA:60877"/>
    </physiologicalReaction>
</comment>
<dbReference type="GO" id="GO:0005829">
    <property type="term" value="C:cytosol"/>
    <property type="evidence" value="ECO:0007669"/>
    <property type="project" value="TreeGrafter"/>
</dbReference>
<dbReference type="PANTHER" id="PTHR42904:SF6">
    <property type="entry name" value="NAD-CAPPED RNA HYDROLASE NUDT12"/>
    <property type="match status" value="1"/>
</dbReference>
<dbReference type="GO" id="GO:0046872">
    <property type="term" value="F:metal ion binding"/>
    <property type="evidence" value="ECO:0007669"/>
    <property type="project" value="UniProtKB-KW"/>
</dbReference>
<evidence type="ECO:0000256" key="5">
    <source>
        <dbReference type="ARBA" id="ARBA00022723"/>
    </source>
</evidence>
<evidence type="ECO:0000256" key="4">
    <source>
        <dbReference type="ARBA" id="ARBA00012381"/>
    </source>
</evidence>
<dbReference type="PROSITE" id="PS51462">
    <property type="entry name" value="NUDIX"/>
    <property type="match status" value="1"/>
</dbReference>
<dbReference type="Proteomes" id="UP000191448">
    <property type="component" value="Unassembled WGS sequence"/>
</dbReference>
<feature type="domain" description="Nudix hydrolase" evidence="10">
    <location>
        <begin position="37"/>
        <end position="162"/>
    </location>
</feature>
<dbReference type="InterPro" id="IPR020084">
    <property type="entry name" value="NUDIX_hydrolase_CS"/>
</dbReference>
<proteinExistence type="inferred from homology"/>
<dbReference type="GO" id="GO:0006742">
    <property type="term" value="P:NADP+ catabolic process"/>
    <property type="evidence" value="ECO:0007669"/>
    <property type="project" value="TreeGrafter"/>
</dbReference>
<dbReference type="SUPFAM" id="SSF55811">
    <property type="entry name" value="Nudix"/>
    <property type="match status" value="1"/>
</dbReference>
<dbReference type="EC" id="3.6.1.22" evidence="4"/>
<keyword evidence="7" id="KW-0460">Magnesium</keyword>
<dbReference type="PANTHER" id="PTHR42904">
    <property type="entry name" value="NUDIX HYDROLASE, NUDC SUBFAMILY"/>
    <property type="match status" value="1"/>
</dbReference>
<keyword evidence="6 11" id="KW-0378">Hydrolase</keyword>
<organism evidence="11 12">
    <name type="scientific">Clostridium thermobutyricum DSM 4928</name>
    <dbReference type="NCBI Taxonomy" id="1121339"/>
    <lineage>
        <taxon>Bacteria</taxon>
        <taxon>Bacillati</taxon>
        <taxon>Bacillota</taxon>
        <taxon>Clostridia</taxon>
        <taxon>Eubacteriales</taxon>
        <taxon>Clostridiaceae</taxon>
        <taxon>Clostridium</taxon>
    </lineage>
</organism>
<gene>
    <name evidence="11" type="primary">nudC</name>
    <name evidence="11" type="ORF">CLTHE_19590</name>
</gene>
<evidence type="ECO:0000256" key="9">
    <source>
        <dbReference type="ARBA" id="ARBA00023679"/>
    </source>
</evidence>
<evidence type="ECO:0000256" key="6">
    <source>
        <dbReference type="ARBA" id="ARBA00022801"/>
    </source>
</evidence>
<evidence type="ECO:0000256" key="8">
    <source>
        <dbReference type="ARBA" id="ARBA00023027"/>
    </source>
</evidence>
<dbReference type="GO" id="GO:0019677">
    <property type="term" value="P:NAD+ catabolic process"/>
    <property type="evidence" value="ECO:0007669"/>
    <property type="project" value="TreeGrafter"/>
</dbReference>
<reference evidence="11 12" key="1">
    <citation type="submission" date="2016-02" db="EMBL/GenBank/DDBJ databases">
        <title>Genome sequence of Clostridium thermobutyricum DSM 4928.</title>
        <authorList>
            <person name="Poehlein A."/>
            <person name="Daniel R."/>
        </authorList>
    </citation>
    <scope>NUCLEOTIDE SEQUENCE [LARGE SCALE GENOMIC DNA]</scope>
    <source>
        <strain evidence="11 12">DSM 4928</strain>
    </source>
</reference>
<dbReference type="InterPro" id="IPR000086">
    <property type="entry name" value="NUDIX_hydrolase_dom"/>
</dbReference>
<keyword evidence="8" id="KW-0520">NAD</keyword>
<dbReference type="Gene3D" id="3.90.79.10">
    <property type="entry name" value="Nucleoside Triphosphate Pyrophosphohydrolase"/>
    <property type="match status" value="1"/>
</dbReference>
<comment type="cofactor">
    <cofactor evidence="1">
        <name>Mg(2+)</name>
        <dbReference type="ChEBI" id="CHEBI:18420"/>
    </cofactor>
</comment>
<dbReference type="RefSeq" id="WP_080023155.1">
    <property type="nucleotide sequence ID" value="NZ_LTAY01000048.1"/>
</dbReference>
<accession>A0A1V4SU33</accession>
<name>A0A1V4SU33_9CLOT</name>
<evidence type="ECO:0000256" key="7">
    <source>
        <dbReference type="ARBA" id="ARBA00022842"/>
    </source>
</evidence>
<dbReference type="InterPro" id="IPR050241">
    <property type="entry name" value="NAD-cap_RNA_hydrolase_NudC"/>
</dbReference>
<evidence type="ECO:0000256" key="3">
    <source>
        <dbReference type="ARBA" id="ARBA00009595"/>
    </source>
</evidence>
<dbReference type="PROSITE" id="PS00893">
    <property type="entry name" value="NUDIX_BOX"/>
    <property type="match status" value="1"/>
</dbReference>
<dbReference type="InterPro" id="IPR015797">
    <property type="entry name" value="NUDIX_hydrolase-like_dom_sf"/>
</dbReference>
<dbReference type="GO" id="GO:0110153">
    <property type="term" value="F:RNA NAD-cap (NMN-forming) hydrolase activity"/>
    <property type="evidence" value="ECO:0007669"/>
    <property type="project" value="RHEA"/>
</dbReference>